<protein>
    <recommendedName>
        <fullName evidence="1">Reverse transcriptase Ty1/copia-type domain-containing protein</fullName>
    </recommendedName>
</protein>
<sequence length="175" mass="19250">MGGAGSNLSWIVASVSESVLPESVLPQIVGVEMACGACSFTRALQAWHNDVLFDDLYGAIKIFYLIYVDNIRVMCNDSAKIDCLIKELQRQLAVKNLGGLSYFLSIEARWNTGSLFLLQNKYVHDLLEKAQMTSCAFVSTPYTVSEKLTVNGGKTFPDSIGYLSVIGGLQYLKFT</sequence>
<name>A0A6A6K864_HEVBR</name>
<feature type="domain" description="Reverse transcriptase Ty1/copia-type" evidence="1">
    <location>
        <begin position="55"/>
        <end position="142"/>
    </location>
</feature>
<proteinExistence type="predicted"/>
<dbReference type="Pfam" id="PF07727">
    <property type="entry name" value="RVT_2"/>
    <property type="match status" value="1"/>
</dbReference>
<evidence type="ECO:0000313" key="3">
    <source>
        <dbReference type="Proteomes" id="UP000467840"/>
    </source>
</evidence>
<organism evidence="2 3">
    <name type="scientific">Hevea brasiliensis</name>
    <name type="common">Para rubber tree</name>
    <name type="synonym">Siphonia brasiliensis</name>
    <dbReference type="NCBI Taxonomy" id="3981"/>
    <lineage>
        <taxon>Eukaryota</taxon>
        <taxon>Viridiplantae</taxon>
        <taxon>Streptophyta</taxon>
        <taxon>Embryophyta</taxon>
        <taxon>Tracheophyta</taxon>
        <taxon>Spermatophyta</taxon>
        <taxon>Magnoliopsida</taxon>
        <taxon>eudicotyledons</taxon>
        <taxon>Gunneridae</taxon>
        <taxon>Pentapetalae</taxon>
        <taxon>rosids</taxon>
        <taxon>fabids</taxon>
        <taxon>Malpighiales</taxon>
        <taxon>Euphorbiaceae</taxon>
        <taxon>Crotonoideae</taxon>
        <taxon>Micrandreae</taxon>
        <taxon>Hevea</taxon>
    </lineage>
</organism>
<dbReference type="Proteomes" id="UP000467840">
    <property type="component" value="Chromosome 12"/>
</dbReference>
<evidence type="ECO:0000259" key="1">
    <source>
        <dbReference type="Pfam" id="PF07727"/>
    </source>
</evidence>
<evidence type="ECO:0000313" key="2">
    <source>
        <dbReference type="EMBL" id="KAF2285010.1"/>
    </source>
</evidence>
<dbReference type="AlphaFoldDB" id="A0A6A6K864"/>
<gene>
    <name evidence="2" type="ORF">GH714_034700</name>
</gene>
<reference evidence="2 3" key="1">
    <citation type="journal article" date="2020" name="Mol. Plant">
        <title>The Chromosome-Based Rubber Tree Genome Provides New Insights into Spurge Genome Evolution and Rubber Biosynthesis.</title>
        <authorList>
            <person name="Liu J."/>
            <person name="Shi C."/>
            <person name="Shi C.C."/>
            <person name="Li W."/>
            <person name="Zhang Q.J."/>
            <person name="Zhang Y."/>
            <person name="Li K."/>
            <person name="Lu H.F."/>
            <person name="Shi C."/>
            <person name="Zhu S.T."/>
            <person name="Xiao Z.Y."/>
            <person name="Nan H."/>
            <person name="Yue Y."/>
            <person name="Zhu X.G."/>
            <person name="Wu Y."/>
            <person name="Hong X.N."/>
            <person name="Fan G.Y."/>
            <person name="Tong Y."/>
            <person name="Zhang D."/>
            <person name="Mao C.L."/>
            <person name="Liu Y.L."/>
            <person name="Hao S.J."/>
            <person name="Liu W.Q."/>
            <person name="Lv M.Q."/>
            <person name="Zhang H.B."/>
            <person name="Liu Y."/>
            <person name="Hu-Tang G.R."/>
            <person name="Wang J.P."/>
            <person name="Wang J.H."/>
            <person name="Sun Y.H."/>
            <person name="Ni S.B."/>
            <person name="Chen W.B."/>
            <person name="Zhang X.C."/>
            <person name="Jiao Y.N."/>
            <person name="Eichler E.E."/>
            <person name="Li G.H."/>
            <person name="Liu X."/>
            <person name="Gao L.Z."/>
        </authorList>
    </citation>
    <scope>NUCLEOTIDE SEQUENCE [LARGE SCALE GENOMIC DNA]</scope>
    <source>
        <strain evidence="3">cv. GT1</strain>
        <tissue evidence="2">Leaf</tissue>
    </source>
</reference>
<accession>A0A6A6K864</accession>
<comment type="caution">
    <text evidence="2">The sequence shown here is derived from an EMBL/GenBank/DDBJ whole genome shotgun (WGS) entry which is preliminary data.</text>
</comment>
<keyword evidence="3" id="KW-1185">Reference proteome</keyword>
<dbReference type="EMBL" id="JAAGAX010000018">
    <property type="protein sequence ID" value="KAF2285010.1"/>
    <property type="molecule type" value="Genomic_DNA"/>
</dbReference>
<dbReference type="InterPro" id="IPR013103">
    <property type="entry name" value="RVT_2"/>
</dbReference>